<gene>
    <name evidence="1" type="ORF">B3C1_17557</name>
</gene>
<evidence type="ECO:0000313" key="2">
    <source>
        <dbReference type="Proteomes" id="UP000006755"/>
    </source>
</evidence>
<organism evidence="1 2">
    <name type="scientific">Gallaecimonas xiamenensis 3-C-1</name>
    <dbReference type="NCBI Taxonomy" id="745411"/>
    <lineage>
        <taxon>Bacteria</taxon>
        <taxon>Pseudomonadati</taxon>
        <taxon>Pseudomonadota</taxon>
        <taxon>Gammaproteobacteria</taxon>
        <taxon>Enterobacterales</taxon>
        <taxon>Gallaecimonadaceae</taxon>
        <taxon>Gallaecimonas</taxon>
    </lineage>
</organism>
<evidence type="ECO:0000313" key="1">
    <source>
        <dbReference type="EMBL" id="EKE68037.1"/>
    </source>
</evidence>
<accession>K2IZR0</accession>
<dbReference type="eggNOG" id="ENOG5033T69">
    <property type="taxonomic scope" value="Bacteria"/>
</dbReference>
<comment type="caution">
    <text evidence="1">The sequence shown here is derived from an EMBL/GenBank/DDBJ whole genome shotgun (WGS) entry which is preliminary data.</text>
</comment>
<proteinExistence type="predicted"/>
<dbReference type="OrthoDB" id="1313931at2"/>
<sequence length="536" mass="59096">MDLFPGPADKGADWLVAADYEKGTPILHLLRPRSEVEGGGSELLWYCELERCQGSVSLCGWAGQAAVFADQYGCFYLVDFESRQVRLLKQFQLGFMDAKGVVSSDGKALLVLFEKGRCHYLQRIGLDGELTPAVELDLYDDDAFGGGFDYRDEDEPYFSISLQHRLYPGPGNSLILHGLDDDYDDETEQDFWFQYLLRLDLVEGQPRFRVFPLATPPADWDPEPGVIAVSPARSLAAVPVLGEAALGIEWVSLDDGQRSAPVWVRPLDENGLESLSTSLFSTEEEALWLGWGYDGVRRLAFDGRLTSPLLQAKGQLIGAGAQLTFDCAYAFARTKLPACTASALDEVQPLALEPQDWRHNWQLTQAQRMALSGLGQNLIRVESLAEPAQQRAALQQLVALTADCRAVSRGKTLLFLFADQDQQWGEEAFFKAAAKQPGALALMAQVLEHFIATPGSDGLEGLYGQPPLADCALQLGLQDAAYLPLVCRYLEALDNDHDGFFVGQGDGLYQLQVRHQGHPAWAVFDASHPYNEADDE</sequence>
<dbReference type="STRING" id="745411.B3C1_17557"/>
<keyword evidence="2" id="KW-1185">Reference proteome</keyword>
<dbReference type="PATRIC" id="fig|745411.4.peg.3456"/>
<dbReference type="RefSeq" id="WP_008486478.1">
    <property type="nucleotide sequence ID" value="NZ_AMRI01000034.1"/>
</dbReference>
<name>K2IZR0_9GAMM</name>
<protein>
    <submittedName>
        <fullName evidence="1">Uncharacterized protein</fullName>
    </submittedName>
</protein>
<dbReference type="Proteomes" id="UP000006755">
    <property type="component" value="Unassembled WGS sequence"/>
</dbReference>
<dbReference type="EMBL" id="AMRI01000034">
    <property type="protein sequence ID" value="EKE68037.1"/>
    <property type="molecule type" value="Genomic_DNA"/>
</dbReference>
<reference evidence="1 2" key="1">
    <citation type="journal article" date="2012" name="J. Bacteriol.">
        <title>Genome Sequence of Gallaecimonas xiamenensis Type Strain 3-C-1.</title>
        <authorList>
            <person name="Lai Q."/>
            <person name="Wang L."/>
            <person name="Wang W."/>
            <person name="Shao Z."/>
        </authorList>
    </citation>
    <scope>NUCLEOTIDE SEQUENCE [LARGE SCALE GENOMIC DNA]</scope>
    <source>
        <strain evidence="1 2">3-C-1</strain>
    </source>
</reference>
<dbReference type="AlphaFoldDB" id="K2IZR0"/>